<accession>A0ACA9QJ29</accession>
<evidence type="ECO:0000313" key="1">
    <source>
        <dbReference type="EMBL" id="CAG8753258.1"/>
    </source>
</evidence>
<keyword evidence="2" id="KW-1185">Reference proteome</keyword>
<reference evidence="1" key="1">
    <citation type="submission" date="2021-06" db="EMBL/GenBank/DDBJ databases">
        <authorList>
            <person name="Kallberg Y."/>
            <person name="Tangrot J."/>
            <person name="Rosling A."/>
        </authorList>
    </citation>
    <scope>NUCLEOTIDE SEQUENCE</scope>
    <source>
        <strain evidence="1">CL356</strain>
    </source>
</reference>
<protein>
    <submittedName>
        <fullName evidence="1">1597_t:CDS:1</fullName>
    </submittedName>
</protein>
<comment type="caution">
    <text evidence="1">The sequence shown here is derived from an EMBL/GenBank/DDBJ whole genome shotgun (WGS) entry which is preliminary data.</text>
</comment>
<organism evidence="1 2">
    <name type="scientific">Acaulospora colombiana</name>
    <dbReference type="NCBI Taxonomy" id="27376"/>
    <lineage>
        <taxon>Eukaryota</taxon>
        <taxon>Fungi</taxon>
        <taxon>Fungi incertae sedis</taxon>
        <taxon>Mucoromycota</taxon>
        <taxon>Glomeromycotina</taxon>
        <taxon>Glomeromycetes</taxon>
        <taxon>Diversisporales</taxon>
        <taxon>Acaulosporaceae</taxon>
        <taxon>Acaulospora</taxon>
    </lineage>
</organism>
<feature type="non-terminal residue" evidence="1">
    <location>
        <position position="314"/>
    </location>
</feature>
<name>A0ACA9QJ29_9GLOM</name>
<evidence type="ECO:0000313" key="2">
    <source>
        <dbReference type="Proteomes" id="UP000789525"/>
    </source>
</evidence>
<dbReference type="EMBL" id="CAJVPT010054397">
    <property type="protein sequence ID" value="CAG8753258.1"/>
    <property type="molecule type" value="Genomic_DNA"/>
</dbReference>
<sequence length="314" mass="36189">TNIGSIEPHDIFFPLFEPQQPLRHCRMSAMADLVDLPLPHPHRPPTAEEVRFSKARIESLGQEIDDLELKITKFRDRGWIQDLQQQLDQGAAAGTLDSKIEKIQAEVHELERKRANYISYVSPIRRLPTEILSQIIDLCLKDREDITKLAAICGRFRDVTLGMTRIWSNISLQSNYHVEEYMRVIKLPVGNYGYSMFTVEQLELVLERAGSAQLKIHIEWPVESGALKLISMRNHPIWSLKVRASPTRKAPFVTEQFMKLNVQPLTNLVISNIDWKDAKGLMDLALQSSSKKFTLSLHNVVPTFDLFRHRFMDH</sequence>
<dbReference type="Proteomes" id="UP000789525">
    <property type="component" value="Unassembled WGS sequence"/>
</dbReference>
<gene>
    <name evidence="1" type="ORF">ACOLOM_LOCUS12809</name>
</gene>
<feature type="non-terminal residue" evidence="1">
    <location>
        <position position="1"/>
    </location>
</feature>
<proteinExistence type="predicted"/>